<accession>A0A847S0C5</accession>
<organism evidence="3 4">
    <name type="scientific">Chitinophaga varians</name>
    <dbReference type="NCBI Taxonomy" id="2202339"/>
    <lineage>
        <taxon>Bacteria</taxon>
        <taxon>Pseudomonadati</taxon>
        <taxon>Bacteroidota</taxon>
        <taxon>Chitinophagia</taxon>
        <taxon>Chitinophagales</taxon>
        <taxon>Chitinophagaceae</taxon>
        <taxon>Chitinophaga</taxon>
    </lineage>
</organism>
<feature type="transmembrane region" description="Helical" evidence="1">
    <location>
        <begin position="25"/>
        <end position="46"/>
    </location>
</feature>
<feature type="domain" description="DUF418" evidence="2">
    <location>
        <begin position="230"/>
        <end position="392"/>
    </location>
</feature>
<sequence length="399" mass="44643">MQSSVSTLPLPATRRIDALDAIRGVALGGILLVNMGLFAFPALYMAPSDWWPGTTGKIVVQLISFFGEGKFVSMFSFLFGLGFILFLQSAERKGLPPVRLFLRRLLVLLVIGCIHAHLIWFGDVLCFYSVLGVLLLFFRKMPPPALLKWAGGLLIVPVVLYVATGTLIGPDFYKAGLSYSDAGYKAIEVYRSGTLRQIWEQNAADLLTARMGYLMETPMMLAMFLLGAYAGKRGIFRQPEAHEVFIRKVQTWTAWIGWPLVACFALLGQAGPNTPLGGNSMMINTYIAAPLIGIFYIATLTRLLQRAQWQRWLRPFQAAGRMAATNYLLQSVTCIWIYYSFGGGLYAYASPPVYLLIWLLVLGGQLAVSSWWMDHFRFGPVEWIWRKLTYGKAYAIKAE</sequence>
<protein>
    <submittedName>
        <fullName evidence="3">DUF418 domain-containing protein</fullName>
    </submittedName>
</protein>
<feature type="transmembrane region" description="Helical" evidence="1">
    <location>
        <begin position="324"/>
        <end position="341"/>
    </location>
</feature>
<feature type="transmembrane region" description="Helical" evidence="1">
    <location>
        <begin position="211"/>
        <end position="231"/>
    </location>
</feature>
<dbReference type="InterPro" id="IPR052529">
    <property type="entry name" value="Bact_Transport_Assoc"/>
</dbReference>
<keyword evidence="1" id="KW-0472">Membrane</keyword>
<feature type="transmembrane region" description="Helical" evidence="1">
    <location>
        <begin position="252"/>
        <end position="271"/>
    </location>
</feature>
<dbReference type="PANTHER" id="PTHR30590:SF2">
    <property type="entry name" value="INNER MEMBRANE PROTEIN"/>
    <property type="match status" value="1"/>
</dbReference>
<dbReference type="PANTHER" id="PTHR30590">
    <property type="entry name" value="INNER MEMBRANE PROTEIN"/>
    <property type="match status" value="1"/>
</dbReference>
<feature type="transmembrane region" description="Helical" evidence="1">
    <location>
        <begin position="353"/>
        <end position="373"/>
    </location>
</feature>
<evidence type="ECO:0000256" key="1">
    <source>
        <dbReference type="SAM" id="Phobius"/>
    </source>
</evidence>
<evidence type="ECO:0000313" key="3">
    <source>
        <dbReference type="EMBL" id="NLR66815.1"/>
    </source>
</evidence>
<dbReference type="Pfam" id="PF04235">
    <property type="entry name" value="DUF418"/>
    <property type="match status" value="1"/>
</dbReference>
<feature type="transmembrane region" description="Helical" evidence="1">
    <location>
        <begin position="106"/>
        <end position="137"/>
    </location>
</feature>
<reference evidence="3 4" key="1">
    <citation type="submission" date="2020-04" db="EMBL/GenBank/DDBJ databases">
        <authorList>
            <person name="Yin C."/>
        </authorList>
    </citation>
    <scope>NUCLEOTIDE SEQUENCE [LARGE SCALE GENOMIC DNA]</scope>
    <source>
        <strain evidence="3 4">Ae27</strain>
    </source>
</reference>
<dbReference type="InterPro" id="IPR007349">
    <property type="entry name" value="DUF418"/>
</dbReference>
<keyword evidence="1" id="KW-1133">Transmembrane helix</keyword>
<evidence type="ECO:0000259" key="2">
    <source>
        <dbReference type="Pfam" id="PF04235"/>
    </source>
</evidence>
<feature type="transmembrane region" description="Helical" evidence="1">
    <location>
        <begin position="283"/>
        <end position="304"/>
    </location>
</feature>
<feature type="transmembrane region" description="Helical" evidence="1">
    <location>
        <begin position="58"/>
        <end position="86"/>
    </location>
</feature>
<dbReference type="RefSeq" id="WP_168872719.1">
    <property type="nucleotide sequence ID" value="NZ_JABAIA010000002.1"/>
</dbReference>
<keyword evidence="1" id="KW-0812">Transmembrane</keyword>
<evidence type="ECO:0000313" key="4">
    <source>
        <dbReference type="Proteomes" id="UP000570474"/>
    </source>
</evidence>
<dbReference type="EMBL" id="JABAIA010000002">
    <property type="protein sequence ID" value="NLR66815.1"/>
    <property type="molecule type" value="Genomic_DNA"/>
</dbReference>
<name>A0A847S0C5_9BACT</name>
<gene>
    <name evidence="3" type="ORF">HGH92_21075</name>
</gene>
<keyword evidence="4" id="KW-1185">Reference proteome</keyword>
<proteinExistence type="predicted"/>
<dbReference type="Proteomes" id="UP000570474">
    <property type="component" value="Unassembled WGS sequence"/>
</dbReference>
<feature type="transmembrane region" description="Helical" evidence="1">
    <location>
        <begin position="149"/>
        <end position="169"/>
    </location>
</feature>
<dbReference type="AlphaFoldDB" id="A0A847S0C5"/>
<comment type="caution">
    <text evidence="3">The sequence shown here is derived from an EMBL/GenBank/DDBJ whole genome shotgun (WGS) entry which is preliminary data.</text>
</comment>